<evidence type="ECO:0000256" key="2">
    <source>
        <dbReference type="ARBA" id="ARBA00022448"/>
    </source>
</evidence>
<evidence type="ECO:0000256" key="4">
    <source>
        <dbReference type="SAM" id="SignalP"/>
    </source>
</evidence>
<evidence type="ECO:0000313" key="6">
    <source>
        <dbReference type="Proteomes" id="UP000184226"/>
    </source>
</evidence>
<evidence type="ECO:0000313" key="5">
    <source>
        <dbReference type="EMBL" id="SHH10337.1"/>
    </source>
</evidence>
<keyword evidence="2" id="KW-0813">Transport</keyword>
<gene>
    <name evidence="5" type="ORF">SAMN04488135_102190</name>
</gene>
<dbReference type="GO" id="GO:0055085">
    <property type="term" value="P:transmembrane transport"/>
    <property type="evidence" value="ECO:0007669"/>
    <property type="project" value="InterPro"/>
</dbReference>
<accession>A0A1M5Q815</accession>
<keyword evidence="6" id="KW-1185">Reference proteome</keyword>
<dbReference type="PANTHER" id="PTHR33376">
    <property type="match status" value="1"/>
</dbReference>
<dbReference type="SUPFAM" id="SSF53850">
    <property type="entry name" value="Periplasmic binding protein-like II"/>
    <property type="match status" value="1"/>
</dbReference>
<dbReference type="Pfam" id="PF03480">
    <property type="entry name" value="DctP"/>
    <property type="match status" value="1"/>
</dbReference>
<dbReference type="Gene3D" id="3.40.190.170">
    <property type="entry name" value="Bacterial extracellular solute-binding protein, family 7"/>
    <property type="match status" value="1"/>
</dbReference>
<dbReference type="Proteomes" id="UP000184226">
    <property type="component" value="Unassembled WGS sequence"/>
</dbReference>
<dbReference type="AlphaFoldDB" id="A0A1M5Q815"/>
<reference evidence="5 6" key="1">
    <citation type="submission" date="2016-11" db="EMBL/GenBank/DDBJ databases">
        <authorList>
            <person name="Jaros S."/>
            <person name="Januszkiewicz K."/>
            <person name="Wedrychowicz H."/>
        </authorList>
    </citation>
    <scope>NUCLEOTIDE SEQUENCE [LARGE SCALE GENOMIC DNA]</scope>
    <source>
        <strain evidence="5 6">CGMCC 1.10190</strain>
    </source>
</reference>
<evidence type="ECO:0000256" key="3">
    <source>
        <dbReference type="ARBA" id="ARBA00022729"/>
    </source>
</evidence>
<dbReference type="NCBIfam" id="NF037995">
    <property type="entry name" value="TRAP_S1"/>
    <property type="match status" value="1"/>
</dbReference>
<dbReference type="OrthoDB" id="8673861at2"/>
<comment type="similarity">
    <text evidence="1">Belongs to the bacterial solute-binding protein 7 family.</text>
</comment>
<dbReference type="InterPro" id="IPR038404">
    <property type="entry name" value="TRAP_DctP_sf"/>
</dbReference>
<dbReference type="EMBL" id="FQXE01000002">
    <property type="protein sequence ID" value="SHH10337.1"/>
    <property type="molecule type" value="Genomic_DNA"/>
</dbReference>
<dbReference type="STRING" id="658167.SAMN04488135_102190"/>
<dbReference type="PANTHER" id="PTHR33376:SF7">
    <property type="entry name" value="C4-DICARBOXYLATE-BINDING PROTEIN DCTB"/>
    <property type="match status" value="1"/>
</dbReference>
<keyword evidence="3 4" id="KW-0732">Signal</keyword>
<proteinExistence type="inferred from homology"/>
<dbReference type="RefSeq" id="WP_084135714.1">
    <property type="nucleotide sequence ID" value="NZ_FQXE01000002.1"/>
</dbReference>
<feature type="chain" id="PRO_5009913116" evidence="4">
    <location>
        <begin position="28"/>
        <end position="343"/>
    </location>
</feature>
<name>A0A1M5Q815_9BURK</name>
<protein>
    <submittedName>
        <fullName evidence="5">Extracellular solute-binding protein, family 7</fullName>
    </submittedName>
</protein>
<dbReference type="InterPro" id="IPR018389">
    <property type="entry name" value="DctP_fam"/>
</dbReference>
<feature type="signal peptide" evidence="4">
    <location>
        <begin position="1"/>
        <end position="27"/>
    </location>
</feature>
<evidence type="ECO:0000256" key="1">
    <source>
        <dbReference type="ARBA" id="ARBA00009023"/>
    </source>
</evidence>
<organism evidence="5 6">
    <name type="scientific">Pollutimonas bauzanensis</name>
    <dbReference type="NCBI Taxonomy" id="658167"/>
    <lineage>
        <taxon>Bacteria</taxon>
        <taxon>Pseudomonadati</taxon>
        <taxon>Pseudomonadota</taxon>
        <taxon>Betaproteobacteria</taxon>
        <taxon>Burkholderiales</taxon>
        <taxon>Alcaligenaceae</taxon>
        <taxon>Pollutimonas</taxon>
    </lineage>
</organism>
<sequence>MKIRMALACIGYAAAFTSVLATGPAFAQEKFRISLDTNPSHVRNQGVEIFVEELKKRVGDKLAIEVYPSGQVYRDRDVPKALRQNAIEMGVPGTWQLDGLVPTVALQTLPMFYGVDADVVHTVVDGKLGDFLNKRLEDRLKVKVLGKWSDLGMQHFYSTTKEIASYDDLKGMKIRFSGGTANAERLKFQHVVPTLIPYPDLPMAMSQGVVQGVATTHESAATAKLYDSGLKYSFEDNQFMGQYVPMIRLSFWEEQPKEVQDAILQSWEISVTKQREMAAAAQQKARQVLIDHGVKMAQPSPESITEMRKALMSIQSRVVKEMKIDQETVDVAKEELRNAKVEF</sequence>